<evidence type="ECO:0000259" key="11">
    <source>
        <dbReference type="Pfam" id="PF05746"/>
    </source>
</evidence>
<sequence>MSAKELFLEIGTEEIPAGFIPRALAEMEAMISRELTNARLTFDMVQTLATPRRLALVVKGVPSLQPDAEITATGPSVKAAYDADGKPTRAAEGFAKGQGVDVGELTTVVTEKGEYLAVTKKVTGRPTHELLSEILPKLIADIPFKKSMRWADLDVRFARPIHWIVALFDGVVVPFSFGIVESGTLSRGHRFMANTTFPVNNFAHYLEECERHFVIPDPEKRKEIIRREAHRVAKAAGGHLLPDEELLDQIVYLAEYPSAVHGTFSPEFLKVPKEVLITSMRSHQRYFSIVDEGGKLLPGFITINNTLTEDPSVVVKGNERVLRARLSDARFFFEEDQKVKLDDRVEALKKVVYQQKLGTSFEKMERFRTLAQGLAGQLNPAVQGQTARAAWLCKADLVSGMVGEFPEVQGIMGREYALLEGEEPAVAGAIAEHYLPIQAGGELPASDIGAFVSIADKLDTVCGCFSVGLIPTGAADPYALRRATIGIIATILDRGYRLSLTALIDRALDLLAAKLTRPKEQAAAEVGEFFRGRFVNLLAGGYPADVIEAAVSAGFDDLVQVRDRIAALAQFKSHPDFEPLTGAFKRVGNIIKEGLDAPVDPALFQDSAETGLYTAFQTVKNSAEAGIAAGRWQEALAEIATLRGPIDAFFDKVMVMAEDERIRTNRLALLTAIARMFGQVADFSRIA</sequence>
<dbReference type="GO" id="GO:0005524">
    <property type="term" value="F:ATP binding"/>
    <property type="evidence" value="ECO:0007669"/>
    <property type="project" value="UniProtKB-UniRule"/>
</dbReference>
<keyword evidence="8 10" id="KW-0030">Aminoacyl-tRNA synthetase</keyword>
<comment type="caution">
    <text evidence="12">The sequence shown here is derived from an EMBL/GenBank/DDBJ whole genome shotgun (WGS) entry which is preliminary data.</text>
</comment>
<dbReference type="HAMAP" id="MF_00255">
    <property type="entry name" value="Gly_tRNA_synth_beta"/>
    <property type="match status" value="1"/>
</dbReference>
<dbReference type="GO" id="GO:0006426">
    <property type="term" value="P:glycyl-tRNA aminoacylation"/>
    <property type="evidence" value="ECO:0007669"/>
    <property type="project" value="UniProtKB-UniRule"/>
</dbReference>
<keyword evidence="4 10" id="KW-0436">Ligase</keyword>
<dbReference type="RefSeq" id="WP_149308711.1">
    <property type="nucleotide sequence ID" value="NZ_SRSD01000009.1"/>
</dbReference>
<proteinExistence type="inferred from homology"/>
<dbReference type="AlphaFoldDB" id="A0A5A9XBJ4"/>
<evidence type="ECO:0000256" key="3">
    <source>
        <dbReference type="ARBA" id="ARBA00022490"/>
    </source>
</evidence>
<evidence type="ECO:0000256" key="7">
    <source>
        <dbReference type="ARBA" id="ARBA00022917"/>
    </source>
</evidence>
<dbReference type="PROSITE" id="PS50861">
    <property type="entry name" value="AA_TRNA_LIGASE_II_GLYAB"/>
    <property type="match status" value="1"/>
</dbReference>
<dbReference type="InterPro" id="IPR008909">
    <property type="entry name" value="DALR_anticod-bd"/>
</dbReference>
<keyword evidence="3 10" id="KW-0963">Cytoplasm</keyword>
<evidence type="ECO:0000256" key="6">
    <source>
        <dbReference type="ARBA" id="ARBA00022840"/>
    </source>
</evidence>
<comment type="similarity">
    <text evidence="2 10">Belongs to the class-II aminoacyl-tRNA synthetase family.</text>
</comment>
<keyword evidence="13" id="KW-1185">Reference proteome</keyword>
<dbReference type="Proteomes" id="UP000324298">
    <property type="component" value="Unassembled WGS sequence"/>
</dbReference>
<dbReference type="InterPro" id="IPR006194">
    <property type="entry name" value="Gly-tRNA-synth_heterodimer"/>
</dbReference>
<feature type="domain" description="DALR anticodon binding" evidence="11">
    <location>
        <begin position="585"/>
        <end position="678"/>
    </location>
</feature>
<dbReference type="Pfam" id="PF05746">
    <property type="entry name" value="DALR_1"/>
    <property type="match status" value="1"/>
</dbReference>
<dbReference type="Pfam" id="PF02092">
    <property type="entry name" value="tRNA_synt_2f"/>
    <property type="match status" value="1"/>
</dbReference>
<comment type="catalytic activity">
    <reaction evidence="9 10">
        <text>tRNA(Gly) + glycine + ATP = glycyl-tRNA(Gly) + AMP + diphosphate</text>
        <dbReference type="Rhea" id="RHEA:16013"/>
        <dbReference type="Rhea" id="RHEA-COMP:9664"/>
        <dbReference type="Rhea" id="RHEA-COMP:9683"/>
        <dbReference type="ChEBI" id="CHEBI:30616"/>
        <dbReference type="ChEBI" id="CHEBI:33019"/>
        <dbReference type="ChEBI" id="CHEBI:57305"/>
        <dbReference type="ChEBI" id="CHEBI:78442"/>
        <dbReference type="ChEBI" id="CHEBI:78522"/>
        <dbReference type="ChEBI" id="CHEBI:456215"/>
        <dbReference type="EC" id="6.1.1.14"/>
    </reaction>
</comment>
<evidence type="ECO:0000256" key="8">
    <source>
        <dbReference type="ARBA" id="ARBA00023146"/>
    </source>
</evidence>
<evidence type="ECO:0000256" key="1">
    <source>
        <dbReference type="ARBA" id="ARBA00004496"/>
    </source>
</evidence>
<dbReference type="PANTHER" id="PTHR30075:SF2">
    <property type="entry name" value="GLYCINE--TRNA LIGASE, CHLOROPLASTIC_MITOCHONDRIAL 2"/>
    <property type="match status" value="1"/>
</dbReference>
<gene>
    <name evidence="10" type="primary">glyS</name>
    <name evidence="12" type="ORF">ET418_14405</name>
</gene>
<dbReference type="GO" id="GO:0005829">
    <property type="term" value="C:cytosol"/>
    <property type="evidence" value="ECO:0007669"/>
    <property type="project" value="TreeGrafter"/>
</dbReference>
<evidence type="ECO:0000256" key="2">
    <source>
        <dbReference type="ARBA" id="ARBA00008226"/>
    </source>
</evidence>
<evidence type="ECO:0000256" key="10">
    <source>
        <dbReference type="HAMAP-Rule" id="MF_00255"/>
    </source>
</evidence>
<protein>
    <recommendedName>
        <fullName evidence="10">Glycine--tRNA ligase beta subunit</fullName>
        <ecNumber evidence="10">6.1.1.14</ecNumber>
    </recommendedName>
    <alternativeName>
        <fullName evidence="10">Glycyl-tRNA synthetase beta subunit</fullName>
        <shortName evidence="10">GlyRS</shortName>
    </alternativeName>
</protein>
<dbReference type="NCBIfam" id="TIGR00211">
    <property type="entry name" value="glyS"/>
    <property type="match status" value="1"/>
</dbReference>
<keyword evidence="5 10" id="KW-0547">Nucleotide-binding</keyword>
<reference evidence="12 13" key="1">
    <citation type="submission" date="2019-04" db="EMBL/GenBank/DDBJ databases">
        <title>Geobacter ruber sp. nov., ferric-reducing bacteria isolated from paddy soil.</title>
        <authorList>
            <person name="Xu Z."/>
            <person name="Masuda Y."/>
            <person name="Itoh H."/>
            <person name="Senoo K."/>
        </authorList>
    </citation>
    <scope>NUCLEOTIDE SEQUENCE [LARGE SCALE GENOMIC DNA]</scope>
    <source>
        <strain evidence="12 13">Red88</strain>
    </source>
</reference>
<keyword evidence="7 10" id="KW-0648">Protein biosynthesis</keyword>
<name>A0A5A9XBJ4_9BACT</name>
<dbReference type="GO" id="GO:0004814">
    <property type="term" value="F:arginine-tRNA ligase activity"/>
    <property type="evidence" value="ECO:0007669"/>
    <property type="project" value="InterPro"/>
</dbReference>
<comment type="subunit">
    <text evidence="10">Tetramer of two alpha and two beta subunits.</text>
</comment>
<evidence type="ECO:0000313" key="13">
    <source>
        <dbReference type="Proteomes" id="UP000324298"/>
    </source>
</evidence>
<evidence type="ECO:0000256" key="9">
    <source>
        <dbReference type="ARBA" id="ARBA00047937"/>
    </source>
</evidence>
<dbReference type="OrthoDB" id="9775440at2"/>
<dbReference type="SUPFAM" id="SSF109604">
    <property type="entry name" value="HD-domain/PDEase-like"/>
    <property type="match status" value="1"/>
</dbReference>
<keyword evidence="6 10" id="KW-0067">ATP-binding</keyword>
<dbReference type="GO" id="GO:0006420">
    <property type="term" value="P:arginyl-tRNA aminoacylation"/>
    <property type="evidence" value="ECO:0007669"/>
    <property type="project" value="InterPro"/>
</dbReference>
<accession>A0A5A9XBJ4</accession>
<dbReference type="GO" id="GO:0004820">
    <property type="term" value="F:glycine-tRNA ligase activity"/>
    <property type="evidence" value="ECO:0007669"/>
    <property type="project" value="UniProtKB-UniRule"/>
</dbReference>
<organism evidence="12 13">
    <name type="scientific">Oryzomonas rubra</name>
    <dbReference type="NCBI Taxonomy" id="2509454"/>
    <lineage>
        <taxon>Bacteria</taxon>
        <taxon>Pseudomonadati</taxon>
        <taxon>Thermodesulfobacteriota</taxon>
        <taxon>Desulfuromonadia</taxon>
        <taxon>Geobacterales</taxon>
        <taxon>Geobacteraceae</taxon>
        <taxon>Oryzomonas</taxon>
    </lineage>
</organism>
<evidence type="ECO:0000313" key="12">
    <source>
        <dbReference type="EMBL" id="KAA0889041.1"/>
    </source>
</evidence>
<dbReference type="EMBL" id="SRSD01000009">
    <property type="protein sequence ID" value="KAA0889041.1"/>
    <property type="molecule type" value="Genomic_DNA"/>
</dbReference>
<dbReference type="EC" id="6.1.1.14" evidence="10"/>
<evidence type="ECO:0000256" key="5">
    <source>
        <dbReference type="ARBA" id="ARBA00022741"/>
    </source>
</evidence>
<dbReference type="PRINTS" id="PR01045">
    <property type="entry name" value="TRNASYNTHGB"/>
</dbReference>
<evidence type="ECO:0000256" key="4">
    <source>
        <dbReference type="ARBA" id="ARBA00022598"/>
    </source>
</evidence>
<dbReference type="InterPro" id="IPR015944">
    <property type="entry name" value="Gly-tRNA-synth_bsu"/>
</dbReference>
<comment type="subcellular location">
    <subcellularLocation>
        <location evidence="1 10">Cytoplasm</location>
    </subcellularLocation>
</comment>
<dbReference type="PANTHER" id="PTHR30075">
    <property type="entry name" value="GLYCYL-TRNA SYNTHETASE"/>
    <property type="match status" value="1"/>
</dbReference>